<sequence>MSKSALPFFGVGGLGAASMGGYMFLKGERMQPIQTQQEVTFKSRYAKAILEEGSALWNTKFEALKGGSEPIHSVLKEAKSKASKEGEEAKNLHKKGCLEIYASNLKEISYLEDFKTYCARNIKDQVGNSKTWISGGEDNGSPWNAQLTKLKDHSKTNNSPLDKTLGDLKNSLTGESTSWDKDKRKVLKDWCDASQKEIFEGDTNFRFVHVGLYCFSN</sequence>
<dbReference type="EMBL" id="FR773153">
    <property type="protein sequence ID" value="CBY92857.1"/>
    <property type="molecule type" value="Genomic_DNA"/>
</dbReference>
<reference evidence="1 2" key="1">
    <citation type="journal article" date="2011" name="J. Bacteriol.">
        <title>Complete genome sequence of Mycoplasma haemofelis, a hemotropic mycoplasma.</title>
        <authorList>
            <person name="Barker E.N."/>
            <person name="Helps C.R."/>
            <person name="Peters I.R."/>
            <person name="Darby A.C."/>
            <person name="Radford A.D."/>
            <person name="Tasker S."/>
        </authorList>
    </citation>
    <scope>NUCLEOTIDE SEQUENCE [LARGE SCALE GENOMIC DNA]</scope>
    <source>
        <strain evidence="1 2">Langford 1</strain>
    </source>
</reference>
<gene>
    <name evidence="1" type="ordered locus">HF1_08490</name>
</gene>
<organism evidence="1 2">
    <name type="scientific">Mycoplasma haemofelis (strain Langford 1)</name>
    <name type="common">Haemobartonella felis</name>
    <dbReference type="NCBI Taxonomy" id="941640"/>
    <lineage>
        <taxon>Bacteria</taxon>
        <taxon>Bacillati</taxon>
        <taxon>Mycoplasmatota</taxon>
        <taxon>Mollicutes</taxon>
        <taxon>Mycoplasmataceae</taxon>
        <taxon>Mycoplasma</taxon>
    </lineage>
</organism>
<dbReference type="AlphaFoldDB" id="E8ZI86"/>
<dbReference type="OrthoDB" id="9815750at2"/>
<keyword evidence="2" id="KW-1185">Reference proteome</keyword>
<dbReference type="HOGENOM" id="CLU_096783_0_0_14"/>
<proteinExistence type="predicted"/>
<evidence type="ECO:0000313" key="1">
    <source>
        <dbReference type="EMBL" id="CBY92857.1"/>
    </source>
</evidence>
<dbReference type="KEGG" id="mha:HF1_08490"/>
<name>E8ZI86_MYCHL</name>
<protein>
    <submittedName>
        <fullName evidence="1">Uncharacterized protein</fullName>
    </submittedName>
</protein>
<accession>E8ZI86</accession>
<evidence type="ECO:0000313" key="2">
    <source>
        <dbReference type="Proteomes" id="UP000008637"/>
    </source>
</evidence>
<dbReference type="Proteomes" id="UP000008637">
    <property type="component" value="Chromosome"/>
</dbReference>